<evidence type="ECO:0000256" key="2">
    <source>
        <dbReference type="SAM" id="SignalP"/>
    </source>
</evidence>
<proteinExistence type="inferred from homology"/>
<sequence>MFDHSKARSARCLRAVLVSALAFIGHAAQAQAQPAYPDHPVRLIVPQSAGSGADVVARLLSEKMASALGASVVVENKPGANGIVATSYVAKAPADGYTLLLAGVSQMSFNPKLYKSLPYDANKDFTYTAPVVDTPFVLVAGKNSPYKNLPQLLAAAKATPDSITFASAGAGNSTHLSTEMIAAGAGIKLRHVPYKGSGPALNAVIGGQVDVMTSVLGSALPQIEAGNVIPLAILAEQRASDLPNVPTLKEAGIQAPAMPGWFALVGPAGTDGAIVSKLNGAIQAAIADPAVNKRLKDLYFVPMTGSAEAMRARAENDAKVWGEFITSTGVQVD</sequence>
<gene>
    <name evidence="3" type="ORF">N5D93_21930</name>
</gene>
<organism evidence="3 4">
    <name type="scientific">Achromobacter spanius</name>
    <dbReference type="NCBI Taxonomy" id="217203"/>
    <lineage>
        <taxon>Bacteria</taxon>
        <taxon>Pseudomonadati</taxon>
        <taxon>Pseudomonadota</taxon>
        <taxon>Betaproteobacteria</taxon>
        <taxon>Burkholderiales</taxon>
        <taxon>Alcaligenaceae</taxon>
        <taxon>Achromobacter</taxon>
    </lineage>
</organism>
<dbReference type="PIRSF" id="PIRSF017082">
    <property type="entry name" value="YflP"/>
    <property type="match status" value="1"/>
</dbReference>
<dbReference type="AlphaFoldDB" id="A0AA42LS30"/>
<name>A0AA42LS30_9BURK</name>
<dbReference type="RefSeq" id="WP_279996533.1">
    <property type="nucleotide sequence ID" value="NZ_JAOCDZ010000017.1"/>
</dbReference>
<dbReference type="EMBL" id="JAOCDZ010000017">
    <property type="protein sequence ID" value="MDH0738496.1"/>
    <property type="molecule type" value="Genomic_DNA"/>
</dbReference>
<dbReference type="InterPro" id="IPR042100">
    <property type="entry name" value="Bug_dom1"/>
</dbReference>
<dbReference type="PANTHER" id="PTHR42928">
    <property type="entry name" value="TRICARBOXYLATE-BINDING PROTEIN"/>
    <property type="match status" value="1"/>
</dbReference>
<keyword evidence="2" id="KW-0732">Signal</keyword>
<evidence type="ECO:0000313" key="3">
    <source>
        <dbReference type="EMBL" id="MDH0738496.1"/>
    </source>
</evidence>
<reference evidence="3" key="1">
    <citation type="submission" date="2022-09" db="EMBL/GenBank/DDBJ databases">
        <title>Intensive care unit water sources are persistently colonized with multi-drug resistant bacteria and are the site of extensive horizontal gene transfer of antibiotic resistance genes.</title>
        <authorList>
            <person name="Diorio-Toth L."/>
        </authorList>
    </citation>
    <scope>NUCLEOTIDE SEQUENCE</scope>
    <source>
        <strain evidence="3">GD03843</strain>
    </source>
</reference>
<accession>A0AA42LS30</accession>
<evidence type="ECO:0000313" key="4">
    <source>
        <dbReference type="Proteomes" id="UP001161094"/>
    </source>
</evidence>
<dbReference type="Pfam" id="PF03401">
    <property type="entry name" value="TctC"/>
    <property type="match status" value="1"/>
</dbReference>
<dbReference type="InterPro" id="IPR005064">
    <property type="entry name" value="BUG"/>
</dbReference>
<dbReference type="Gene3D" id="3.40.190.10">
    <property type="entry name" value="Periplasmic binding protein-like II"/>
    <property type="match status" value="1"/>
</dbReference>
<dbReference type="SUPFAM" id="SSF53850">
    <property type="entry name" value="Periplasmic binding protein-like II"/>
    <property type="match status" value="1"/>
</dbReference>
<comment type="caution">
    <text evidence="3">The sequence shown here is derived from an EMBL/GenBank/DDBJ whole genome shotgun (WGS) entry which is preliminary data.</text>
</comment>
<feature type="signal peptide" evidence="2">
    <location>
        <begin position="1"/>
        <end position="32"/>
    </location>
</feature>
<dbReference type="Gene3D" id="3.40.190.150">
    <property type="entry name" value="Bordetella uptake gene, domain 1"/>
    <property type="match status" value="1"/>
</dbReference>
<comment type="similarity">
    <text evidence="1">Belongs to the UPF0065 (bug) family.</text>
</comment>
<protein>
    <submittedName>
        <fullName evidence="3">Tripartite tricarboxylate transporter substrate binding protein</fullName>
    </submittedName>
</protein>
<dbReference type="PANTHER" id="PTHR42928:SF5">
    <property type="entry name" value="BLR1237 PROTEIN"/>
    <property type="match status" value="1"/>
</dbReference>
<feature type="chain" id="PRO_5041313571" evidence="2">
    <location>
        <begin position="33"/>
        <end position="333"/>
    </location>
</feature>
<evidence type="ECO:0000256" key="1">
    <source>
        <dbReference type="ARBA" id="ARBA00006987"/>
    </source>
</evidence>
<dbReference type="CDD" id="cd07012">
    <property type="entry name" value="PBP2_Bug_TTT"/>
    <property type="match status" value="1"/>
</dbReference>
<dbReference type="Proteomes" id="UP001161094">
    <property type="component" value="Unassembled WGS sequence"/>
</dbReference>